<organism evidence="11 12">
    <name type="scientific">Agaribacter flavus</name>
    <dbReference type="NCBI Taxonomy" id="1902781"/>
    <lineage>
        <taxon>Bacteria</taxon>
        <taxon>Pseudomonadati</taxon>
        <taxon>Pseudomonadota</taxon>
        <taxon>Gammaproteobacteria</taxon>
        <taxon>Alteromonadales</taxon>
        <taxon>Alteromonadaceae</taxon>
        <taxon>Agaribacter</taxon>
    </lineage>
</organism>
<dbReference type="InterPro" id="IPR050368">
    <property type="entry name" value="ClC-type_chloride_channel"/>
</dbReference>
<keyword evidence="5" id="KW-0406">Ion transport</keyword>
<keyword evidence="9" id="KW-0407">Ion channel</keyword>
<keyword evidence="6 10" id="KW-0472">Membrane</keyword>
<reference evidence="12" key="1">
    <citation type="journal article" date="2019" name="Int. J. Syst. Evol. Microbiol.">
        <title>The Global Catalogue of Microorganisms (GCM) 10K type strain sequencing project: providing services to taxonomists for standard genome sequencing and annotation.</title>
        <authorList>
            <consortium name="The Broad Institute Genomics Platform"/>
            <consortium name="The Broad Institute Genome Sequencing Center for Infectious Disease"/>
            <person name="Wu L."/>
            <person name="Ma J."/>
        </authorList>
    </citation>
    <scope>NUCLEOTIDE SEQUENCE [LARGE SCALE GENOMIC DNA]</scope>
    <source>
        <strain evidence="12">KCTC 52473</strain>
    </source>
</reference>
<proteinExistence type="predicted"/>
<feature type="transmembrane region" description="Helical" evidence="10">
    <location>
        <begin position="156"/>
        <end position="180"/>
    </location>
</feature>
<dbReference type="InterPro" id="IPR014743">
    <property type="entry name" value="Cl-channel_core"/>
</dbReference>
<feature type="transmembrane region" description="Helical" evidence="10">
    <location>
        <begin position="104"/>
        <end position="126"/>
    </location>
</feature>
<dbReference type="Gene3D" id="1.10.3080.10">
    <property type="entry name" value="Clc chloride channel"/>
    <property type="match status" value="1"/>
</dbReference>
<dbReference type="EMBL" id="JBHRSW010000021">
    <property type="protein sequence ID" value="MFC3122351.1"/>
    <property type="molecule type" value="Genomic_DNA"/>
</dbReference>
<feature type="transmembrane region" description="Helical" evidence="10">
    <location>
        <begin position="231"/>
        <end position="251"/>
    </location>
</feature>
<keyword evidence="3 10" id="KW-0812">Transmembrane</keyword>
<evidence type="ECO:0000256" key="2">
    <source>
        <dbReference type="ARBA" id="ARBA00022448"/>
    </source>
</evidence>
<feature type="transmembrane region" description="Helical" evidence="10">
    <location>
        <begin position="192"/>
        <end position="211"/>
    </location>
</feature>
<dbReference type="Pfam" id="PF00654">
    <property type="entry name" value="Voltage_CLC"/>
    <property type="match status" value="1"/>
</dbReference>
<keyword evidence="12" id="KW-1185">Reference proteome</keyword>
<keyword evidence="8" id="KW-0868">Chloride</keyword>
<comment type="caution">
    <text evidence="11">The sequence shown here is derived from an EMBL/GenBank/DDBJ whole genome shotgun (WGS) entry which is preliminary data.</text>
</comment>
<evidence type="ECO:0000256" key="6">
    <source>
        <dbReference type="ARBA" id="ARBA00023136"/>
    </source>
</evidence>
<protein>
    <submittedName>
        <fullName evidence="11">Chloride channel protein</fullName>
    </submittedName>
</protein>
<dbReference type="InterPro" id="IPR001807">
    <property type="entry name" value="ClC"/>
</dbReference>
<dbReference type="PRINTS" id="PR00762">
    <property type="entry name" value="CLCHANNEL"/>
</dbReference>
<accession>A0ABV7FV67</accession>
<evidence type="ECO:0000256" key="10">
    <source>
        <dbReference type="SAM" id="Phobius"/>
    </source>
</evidence>
<dbReference type="PANTHER" id="PTHR43427:SF6">
    <property type="entry name" value="CHLORIDE CHANNEL PROTEIN CLC-E"/>
    <property type="match status" value="1"/>
</dbReference>
<feature type="transmembrane region" description="Helical" evidence="10">
    <location>
        <begin position="64"/>
        <end position="83"/>
    </location>
</feature>
<dbReference type="SUPFAM" id="SSF81340">
    <property type="entry name" value="Clc chloride channel"/>
    <property type="match status" value="1"/>
</dbReference>
<sequence>MSLQSLRHILSVPSTSIQSCLIGLFGGLMAAVVVVIFKGLIGLWHYFMLGGMANYSESSDWSRLTLPIFAAFAIFVVARFTGFKHYRMGIPFVIHRLKTYYGHIPILNSINQFVGGVLALGSGFVVGKEGPTVHLAAAASHYLGRWLHLPFNSLRILAGCGIAGGIAAAFNTPFAAIIFVMEVVLREYKVHIFMPVMLAAAVGSMVTRAVFGDVTELGFLSFQPIAGLELLYLIVFGMCIGAIAAMFNSQLMQLMRLFRRVGMFYRLLLAGAITGVFGYFFPEALGAEFINIEKLLDSDYDFSFIFYLFIAKFVLAMIAIALGIPGGIIGAVMVIGILLGVILLEPLRGFYDTNMTNTYALLGLAGFLASVLHAPMAALSASMELAADSHAILPAIIVIVSAFLTSKQVFNNSSIFIQQLEYQNLSYTTSPIRDLLQQTGVLSVMNTDFKVLQAEQDEALKRHLLDVKNTIILHQPNAAEQVYKWVNLDYGLHTNEQQLSSQDVHLLTQQHTMADVHDALQDRRQGAVVILDTTVSNVDERQYMSIHALPESLLQTDKLASSRVVGVITWNMLHSYLLRRQH</sequence>
<evidence type="ECO:0000256" key="7">
    <source>
        <dbReference type="ARBA" id="ARBA00023173"/>
    </source>
</evidence>
<keyword evidence="7" id="KW-0869">Chloride channel</keyword>
<evidence type="ECO:0000256" key="3">
    <source>
        <dbReference type="ARBA" id="ARBA00022692"/>
    </source>
</evidence>
<feature type="transmembrane region" description="Helical" evidence="10">
    <location>
        <begin position="359"/>
        <end position="379"/>
    </location>
</feature>
<evidence type="ECO:0000313" key="12">
    <source>
        <dbReference type="Proteomes" id="UP001595478"/>
    </source>
</evidence>
<feature type="transmembrane region" description="Helical" evidence="10">
    <location>
        <begin position="263"/>
        <end position="282"/>
    </location>
</feature>
<gene>
    <name evidence="11" type="ORF">ACFOHL_12040</name>
</gene>
<dbReference type="Proteomes" id="UP001595478">
    <property type="component" value="Unassembled WGS sequence"/>
</dbReference>
<evidence type="ECO:0000256" key="4">
    <source>
        <dbReference type="ARBA" id="ARBA00022989"/>
    </source>
</evidence>
<evidence type="ECO:0000313" key="11">
    <source>
        <dbReference type="EMBL" id="MFC3122351.1"/>
    </source>
</evidence>
<dbReference type="PROSITE" id="PS51257">
    <property type="entry name" value="PROKAR_LIPOPROTEIN"/>
    <property type="match status" value="1"/>
</dbReference>
<dbReference type="CDD" id="cd00400">
    <property type="entry name" value="Voltage_gated_ClC"/>
    <property type="match status" value="1"/>
</dbReference>
<evidence type="ECO:0000256" key="8">
    <source>
        <dbReference type="ARBA" id="ARBA00023214"/>
    </source>
</evidence>
<feature type="transmembrane region" description="Helical" evidence="10">
    <location>
        <begin position="391"/>
        <end position="410"/>
    </location>
</feature>
<name>A0ABV7FV67_9ALTE</name>
<evidence type="ECO:0000256" key="1">
    <source>
        <dbReference type="ARBA" id="ARBA00004141"/>
    </source>
</evidence>
<comment type="subcellular location">
    <subcellularLocation>
        <location evidence="1">Membrane</location>
        <topology evidence="1">Multi-pass membrane protein</topology>
    </subcellularLocation>
</comment>
<feature type="transmembrane region" description="Helical" evidence="10">
    <location>
        <begin position="21"/>
        <end position="44"/>
    </location>
</feature>
<dbReference type="PANTHER" id="PTHR43427">
    <property type="entry name" value="CHLORIDE CHANNEL PROTEIN CLC-E"/>
    <property type="match status" value="1"/>
</dbReference>
<feature type="transmembrane region" description="Helical" evidence="10">
    <location>
        <begin position="328"/>
        <end position="347"/>
    </location>
</feature>
<keyword evidence="2" id="KW-0813">Transport</keyword>
<keyword evidence="4 10" id="KW-1133">Transmembrane helix</keyword>
<dbReference type="RefSeq" id="WP_376920484.1">
    <property type="nucleotide sequence ID" value="NZ_JBHRSW010000021.1"/>
</dbReference>
<evidence type="ECO:0000256" key="9">
    <source>
        <dbReference type="ARBA" id="ARBA00023303"/>
    </source>
</evidence>
<evidence type="ECO:0000256" key="5">
    <source>
        <dbReference type="ARBA" id="ARBA00023065"/>
    </source>
</evidence>